<comment type="caution">
    <text evidence="3">The sequence shown here is derived from an EMBL/GenBank/DDBJ whole genome shotgun (WGS) entry which is preliminary data.</text>
</comment>
<dbReference type="InterPro" id="IPR052016">
    <property type="entry name" value="Bact_Sigma-Reg"/>
</dbReference>
<dbReference type="PANTHER" id="PTHR43156:SF2">
    <property type="entry name" value="STAGE II SPORULATION PROTEIN E"/>
    <property type="match status" value="1"/>
</dbReference>
<organism evidence="3 4">
    <name type="scientific">Alkaliphilus flagellatus</name>
    <dbReference type="NCBI Taxonomy" id="2841507"/>
    <lineage>
        <taxon>Bacteria</taxon>
        <taxon>Bacillati</taxon>
        <taxon>Bacillota</taxon>
        <taxon>Clostridia</taxon>
        <taxon>Peptostreptococcales</taxon>
        <taxon>Natronincolaceae</taxon>
        <taxon>Alkaliphilus</taxon>
    </lineage>
</organism>
<sequence>MEFFIDVAYDSLNKYGEELCGDKVEIINTDESIIIVLADGLGSGVKANILATMTTKIAGTMLKEGASIYDTIDTIANTLPMCNVRKLAYSTFGIIKIQSDGKAYMIEYDNPPMFFTRGNEGIDIEKKEIIINEKKIMESYITLREGDTLTLVSDGVIHAGVGGVLNLGWQWENVAEYLMRQVKVEKCAKGISKNLVDTCKCLYDGKPGDDTTVVTVKIRKPEIIDLFTGPPEDETNDSRVIKDFMKNRTKKVVCGGTAAKIVGRELNQDVVVDLESMTRDVPPMAKIKGIDLVTEGVLTLSKAVDKIKKYTNNSTNRYTVHDLNGKDGASNLARMLIEDCTHLNLWVGKAINPAHQNPNLPIDLSIKLQVINELSKLMRSLGKKVSINYV</sequence>
<accession>A0ABS6G6R9</accession>
<dbReference type="RefSeq" id="WP_216419542.1">
    <property type="nucleotide sequence ID" value="NZ_JAHLQK010000009.1"/>
</dbReference>
<evidence type="ECO:0000313" key="3">
    <source>
        <dbReference type="EMBL" id="MBU5678185.1"/>
    </source>
</evidence>
<dbReference type="Pfam" id="PF07228">
    <property type="entry name" value="SpoIIE"/>
    <property type="match status" value="1"/>
</dbReference>
<dbReference type="SMART" id="SM00331">
    <property type="entry name" value="PP2C_SIG"/>
    <property type="match status" value="1"/>
</dbReference>
<reference evidence="3 4" key="1">
    <citation type="submission" date="2021-06" db="EMBL/GenBank/DDBJ databases">
        <authorList>
            <person name="Sun Q."/>
            <person name="Li D."/>
        </authorList>
    </citation>
    <scope>NUCLEOTIDE SEQUENCE [LARGE SCALE GENOMIC DNA]</scope>
    <source>
        <strain evidence="3 4">MSJ-5</strain>
    </source>
</reference>
<evidence type="ECO:0000313" key="4">
    <source>
        <dbReference type="Proteomes" id="UP000779508"/>
    </source>
</evidence>
<dbReference type="Proteomes" id="UP000779508">
    <property type="component" value="Unassembled WGS sequence"/>
</dbReference>
<gene>
    <name evidence="3" type="ORF">KQI88_17385</name>
</gene>
<dbReference type="PANTHER" id="PTHR43156">
    <property type="entry name" value="STAGE II SPORULATION PROTEIN E-RELATED"/>
    <property type="match status" value="1"/>
</dbReference>
<evidence type="ECO:0000259" key="2">
    <source>
        <dbReference type="SMART" id="SM00331"/>
    </source>
</evidence>
<keyword evidence="4" id="KW-1185">Reference proteome</keyword>
<proteinExistence type="predicted"/>
<feature type="domain" description="PPM-type phosphatase" evidence="2">
    <location>
        <begin position="4"/>
        <end position="218"/>
    </location>
</feature>
<dbReference type="EMBL" id="JAHLQK010000009">
    <property type="protein sequence ID" value="MBU5678185.1"/>
    <property type="molecule type" value="Genomic_DNA"/>
</dbReference>
<protein>
    <submittedName>
        <fullName evidence="3">Serine/threonine-protein phosphatase</fullName>
    </submittedName>
</protein>
<dbReference type="InterPro" id="IPR001932">
    <property type="entry name" value="PPM-type_phosphatase-like_dom"/>
</dbReference>
<name>A0ABS6G6R9_9FIRM</name>
<keyword evidence="1" id="KW-0378">Hydrolase</keyword>
<evidence type="ECO:0000256" key="1">
    <source>
        <dbReference type="ARBA" id="ARBA00022801"/>
    </source>
</evidence>